<organism evidence="1 2">
    <name type="scientific">Clohesyomyces aquaticus</name>
    <dbReference type="NCBI Taxonomy" id="1231657"/>
    <lineage>
        <taxon>Eukaryota</taxon>
        <taxon>Fungi</taxon>
        <taxon>Dikarya</taxon>
        <taxon>Ascomycota</taxon>
        <taxon>Pezizomycotina</taxon>
        <taxon>Dothideomycetes</taxon>
        <taxon>Pleosporomycetidae</taxon>
        <taxon>Pleosporales</taxon>
        <taxon>Lindgomycetaceae</taxon>
        <taxon>Clohesyomyces</taxon>
    </lineage>
</organism>
<dbReference type="AlphaFoldDB" id="A0A1Y1ZSD3"/>
<comment type="caution">
    <text evidence="1">The sequence shown here is derived from an EMBL/GenBank/DDBJ whole genome shotgun (WGS) entry which is preliminary data.</text>
</comment>
<keyword evidence="2" id="KW-1185">Reference proteome</keyword>
<evidence type="ECO:0000313" key="1">
    <source>
        <dbReference type="EMBL" id="ORY13169.1"/>
    </source>
</evidence>
<protein>
    <submittedName>
        <fullName evidence="1">Uncharacterized protein</fullName>
    </submittedName>
</protein>
<gene>
    <name evidence="1" type="ORF">BCR34DRAFT_275421</name>
</gene>
<accession>A0A1Y1ZSD3</accession>
<proteinExistence type="predicted"/>
<reference evidence="1 2" key="1">
    <citation type="submission" date="2016-07" db="EMBL/GenBank/DDBJ databases">
        <title>Pervasive Adenine N6-methylation of Active Genes in Fungi.</title>
        <authorList>
            <consortium name="DOE Joint Genome Institute"/>
            <person name="Mondo S.J."/>
            <person name="Dannebaum R.O."/>
            <person name="Kuo R.C."/>
            <person name="Labutti K."/>
            <person name="Haridas S."/>
            <person name="Kuo A."/>
            <person name="Salamov A."/>
            <person name="Ahrendt S.R."/>
            <person name="Lipzen A."/>
            <person name="Sullivan W."/>
            <person name="Andreopoulos W.B."/>
            <person name="Clum A."/>
            <person name="Lindquist E."/>
            <person name="Daum C."/>
            <person name="Ramamoorthy G.K."/>
            <person name="Gryganskyi A."/>
            <person name="Culley D."/>
            <person name="Magnuson J.K."/>
            <person name="James T.Y."/>
            <person name="O'Malley M.A."/>
            <person name="Stajich J.E."/>
            <person name="Spatafora J.W."/>
            <person name="Visel A."/>
            <person name="Grigoriev I.V."/>
        </authorList>
    </citation>
    <scope>NUCLEOTIDE SEQUENCE [LARGE SCALE GENOMIC DNA]</scope>
    <source>
        <strain evidence="1 2">CBS 115471</strain>
    </source>
</reference>
<dbReference type="Proteomes" id="UP000193144">
    <property type="component" value="Unassembled WGS sequence"/>
</dbReference>
<name>A0A1Y1ZSD3_9PLEO</name>
<evidence type="ECO:0000313" key="2">
    <source>
        <dbReference type="Proteomes" id="UP000193144"/>
    </source>
</evidence>
<dbReference type="EMBL" id="MCFA01000044">
    <property type="protein sequence ID" value="ORY13169.1"/>
    <property type="molecule type" value="Genomic_DNA"/>
</dbReference>
<sequence length="160" mass="17446">MRPTRPRARVELQAEPGVVAAVRLSMDVCLSSLAVVHGPKAHWPGSVTSAPAFLCISHCLTTKHSPRHIHHIFACSSLTPACDSPISVTRILCPHPAFRAPPPSPTSFVSELVALPAQRLTISHSYNLVCILIRLRSSLLFPLRAPYSRIFRNGIFISGL</sequence>